<sequence length="244" mass="26518">MEAKRHAKEQIAWAKEMKRVALEQSRQARKEARRLKAVPVSEGYRGDSGVYPEDARDYKRDQDDDDDDEDDEDEDDDSDSLSSEGSDDADDYSEVDTDGGNNVDGYGSDFQPSEHPTPPRQLRRASEGTQRSSRSNSDRPSPSSRERRPKSGTKTAQRQKRSKTWAGPEAIPAATPITAAKTSTATAAPDQTGARKEPPLMPDYTDFGRQLAYLGSDIAAAAKARAYQAAAEAISSAAMTASAA</sequence>
<organism evidence="2 3">
    <name type="scientific">Lunasporangiospora selenospora</name>
    <dbReference type="NCBI Taxonomy" id="979761"/>
    <lineage>
        <taxon>Eukaryota</taxon>
        <taxon>Fungi</taxon>
        <taxon>Fungi incertae sedis</taxon>
        <taxon>Mucoromycota</taxon>
        <taxon>Mortierellomycotina</taxon>
        <taxon>Mortierellomycetes</taxon>
        <taxon>Mortierellales</taxon>
        <taxon>Mortierellaceae</taxon>
        <taxon>Lunasporangiospora</taxon>
    </lineage>
</organism>
<name>A0A9P6K4C8_9FUNG</name>
<dbReference type="EMBL" id="JAABOA010007266">
    <property type="protein sequence ID" value="KAF9545621.1"/>
    <property type="molecule type" value="Genomic_DNA"/>
</dbReference>
<feature type="compositionally biased region" description="Low complexity" evidence="1">
    <location>
        <begin position="131"/>
        <end position="143"/>
    </location>
</feature>
<evidence type="ECO:0000313" key="2">
    <source>
        <dbReference type="EMBL" id="KAF9545621.1"/>
    </source>
</evidence>
<feature type="compositionally biased region" description="Low complexity" evidence="1">
    <location>
        <begin position="166"/>
        <end position="189"/>
    </location>
</feature>
<reference evidence="2" key="1">
    <citation type="journal article" date="2020" name="Fungal Divers.">
        <title>Resolving the Mortierellaceae phylogeny through synthesis of multi-gene phylogenetics and phylogenomics.</title>
        <authorList>
            <person name="Vandepol N."/>
            <person name="Liber J."/>
            <person name="Desiro A."/>
            <person name="Na H."/>
            <person name="Kennedy M."/>
            <person name="Barry K."/>
            <person name="Grigoriev I.V."/>
            <person name="Miller A.N."/>
            <person name="O'Donnell K."/>
            <person name="Stajich J.E."/>
            <person name="Bonito G."/>
        </authorList>
    </citation>
    <scope>NUCLEOTIDE SEQUENCE</scope>
    <source>
        <strain evidence="2">KOD1015</strain>
    </source>
</reference>
<protein>
    <submittedName>
        <fullName evidence="2">Uncharacterized protein</fullName>
    </submittedName>
</protein>
<evidence type="ECO:0000256" key="1">
    <source>
        <dbReference type="SAM" id="MobiDB-lite"/>
    </source>
</evidence>
<feature type="region of interest" description="Disordered" evidence="1">
    <location>
        <begin position="21"/>
        <end position="206"/>
    </location>
</feature>
<feature type="non-terminal residue" evidence="2">
    <location>
        <position position="1"/>
    </location>
</feature>
<gene>
    <name evidence="2" type="ORF">BGW38_009686</name>
</gene>
<feature type="compositionally biased region" description="Basic and acidic residues" evidence="1">
    <location>
        <begin position="53"/>
        <end position="62"/>
    </location>
</feature>
<evidence type="ECO:0000313" key="3">
    <source>
        <dbReference type="Proteomes" id="UP000780801"/>
    </source>
</evidence>
<feature type="compositionally biased region" description="Basic and acidic residues" evidence="1">
    <location>
        <begin position="21"/>
        <end position="30"/>
    </location>
</feature>
<dbReference type="AlphaFoldDB" id="A0A9P6K4C8"/>
<feature type="compositionally biased region" description="Basic residues" evidence="1">
    <location>
        <begin position="147"/>
        <end position="163"/>
    </location>
</feature>
<proteinExistence type="predicted"/>
<accession>A0A9P6K4C8</accession>
<keyword evidence="3" id="KW-1185">Reference proteome</keyword>
<comment type="caution">
    <text evidence="2">The sequence shown here is derived from an EMBL/GenBank/DDBJ whole genome shotgun (WGS) entry which is preliminary data.</text>
</comment>
<dbReference type="Proteomes" id="UP000780801">
    <property type="component" value="Unassembled WGS sequence"/>
</dbReference>
<feature type="compositionally biased region" description="Acidic residues" evidence="1">
    <location>
        <begin position="63"/>
        <end position="97"/>
    </location>
</feature>